<accession>A0ABS4QLZ5</accession>
<sequence>MRGEDYHQTYCFLFRLAEGRIVEVVEHCDTALVERVLTPIGAPEARL</sequence>
<proteinExistence type="predicted"/>
<protein>
    <submittedName>
        <fullName evidence="1">Ketosteroid isomerase-like protein</fullName>
    </submittedName>
</protein>
<organism evidence="1 2">
    <name type="scientific">Nocardia goodfellowii</name>
    <dbReference type="NCBI Taxonomy" id="882446"/>
    <lineage>
        <taxon>Bacteria</taxon>
        <taxon>Bacillati</taxon>
        <taxon>Actinomycetota</taxon>
        <taxon>Actinomycetes</taxon>
        <taxon>Mycobacteriales</taxon>
        <taxon>Nocardiaceae</taxon>
        <taxon>Nocardia</taxon>
    </lineage>
</organism>
<name>A0ABS4QLZ5_9NOCA</name>
<dbReference type="Proteomes" id="UP001519325">
    <property type="component" value="Unassembled WGS sequence"/>
</dbReference>
<keyword evidence="2" id="KW-1185">Reference proteome</keyword>
<evidence type="ECO:0000313" key="2">
    <source>
        <dbReference type="Proteomes" id="UP001519325"/>
    </source>
</evidence>
<comment type="caution">
    <text evidence="1">The sequence shown here is derived from an EMBL/GenBank/DDBJ whole genome shotgun (WGS) entry which is preliminary data.</text>
</comment>
<reference evidence="1 2" key="1">
    <citation type="submission" date="2021-03" db="EMBL/GenBank/DDBJ databases">
        <title>Sequencing the genomes of 1000 actinobacteria strains.</title>
        <authorList>
            <person name="Klenk H.-P."/>
        </authorList>
    </citation>
    <scope>NUCLEOTIDE SEQUENCE [LARGE SCALE GENOMIC DNA]</scope>
    <source>
        <strain evidence="1 2">DSM 45516</strain>
    </source>
</reference>
<dbReference type="Gene3D" id="3.10.450.50">
    <property type="match status" value="1"/>
</dbReference>
<dbReference type="SUPFAM" id="SSF54427">
    <property type="entry name" value="NTF2-like"/>
    <property type="match status" value="1"/>
</dbReference>
<dbReference type="RefSeq" id="WP_209895780.1">
    <property type="nucleotide sequence ID" value="NZ_JAGGMR010000001.1"/>
</dbReference>
<gene>
    <name evidence="1" type="ORF">BJ987_005616</name>
</gene>
<dbReference type="EMBL" id="JAGGMR010000001">
    <property type="protein sequence ID" value="MBP2192715.1"/>
    <property type="molecule type" value="Genomic_DNA"/>
</dbReference>
<dbReference type="InterPro" id="IPR032710">
    <property type="entry name" value="NTF2-like_dom_sf"/>
</dbReference>
<evidence type="ECO:0000313" key="1">
    <source>
        <dbReference type="EMBL" id="MBP2192715.1"/>
    </source>
</evidence>